<keyword evidence="1" id="KW-0812">Transmembrane</keyword>
<evidence type="ECO:0000313" key="2">
    <source>
        <dbReference type="EMBL" id="SKB88161.1"/>
    </source>
</evidence>
<dbReference type="AlphaFoldDB" id="A0A1T5EW98"/>
<dbReference type="RefSeq" id="WP_079666895.1">
    <property type="nucleotide sequence ID" value="NZ_FUYZ01000004.1"/>
</dbReference>
<name>A0A1T5EW98_9FLAO</name>
<sequence length="60" mass="6937">MKTQIIIYAILIVIFLAFNFIDPIKDPKTNTLINIVFASILFLYIAYIAFVILKKMGKKK</sequence>
<gene>
    <name evidence="2" type="ORF">SAMN05660477_01653</name>
</gene>
<dbReference type="OrthoDB" id="1264617at2"/>
<keyword evidence="3" id="KW-1185">Reference proteome</keyword>
<proteinExistence type="predicted"/>
<evidence type="ECO:0000313" key="3">
    <source>
        <dbReference type="Proteomes" id="UP000191112"/>
    </source>
</evidence>
<dbReference type="EMBL" id="FUYZ01000004">
    <property type="protein sequence ID" value="SKB88161.1"/>
    <property type="molecule type" value="Genomic_DNA"/>
</dbReference>
<feature type="transmembrane region" description="Helical" evidence="1">
    <location>
        <begin position="33"/>
        <end position="53"/>
    </location>
</feature>
<evidence type="ECO:0000256" key="1">
    <source>
        <dbReference type="SAM" id="Phobius"/>
    </source>
</evidence>
<accession>A0A1T5EW98</accession>
<keyword evidence="1" id="KW-1133">Transmembrane helix</keyword>
<feature type="transmembrane region" description="Helical" evidence="1">
    <location>
        <begin position="5"/>
        <end position="21"/>
    </location>
</feature>
<reference evidence="2 3" key="1">
    <citation type="submission" date="2017-02" db="EMBL/GenBank/DDBJ databases">
        <authorList>
            <person name="Peterson S.W."/>
        </authorList>
    </citation>
    <scope>NUCLEOTIDE SEQUENCE [LARGE SCALE GENOMIC DNA]</scope>
    <source>
        <strain evidence="2 3">DSM 22323</strain>
    </source>
</reference>
<protein>
    <submittedName>
        <fullName evidence="2">Uncharacterized protein</fullName>
    </submittedName>
</protein>
<dbReference type="Proteomes" id="UP000191112">
    <property type="component" value="Unassembled WGS sequence"/>
</dbReference>
<keyword evidence="1" id="KW-0472">Membrane</keyword>
<organism evidence="2 3">
    <name type="scientific">Soonwooa buanensis</name>
    <dbReference type="NCBI Taxonomy" id="619805"/>
    <lineage>
        <taxon>Bacteria</taxon>
        <taxon>Pseudomonadati</taxon>
        <taxon>Bacteroidota</taxon>
        <taxon>Flavobacteriia</taxon>
        <taxon>Flavobacteriales</taxon>
        <taxon>Weeksellaceae</taxon>
        <taxon>Chryseobacterium group</taxon>
        <taxon>Soonwooa</taxon>
    </lineage>
</organism>
<dbReference type="STRING" id="619805.SAMN05660477_01653"/>